<dbReference type="SUPFAM" id="SSF52540">
    <property type="entry name" value="P-loop containing nucleoside triphosphate hydrolases"/>
    <property type="match status" value="1"/>
</dbReference>
<dbReference type="EMBL" id="BAAAQK010000027">
    <property type="protein sequence ID" value="GAA1874319.1"/>
    <property type="molecule type" value="Genomic_DNA"/>
</dbReference>
<organism evidence="1 2">
    <name type="scientific">Pseudonocardia ailaonensis</name>
    <dbReference type="NCBI Taxonomy" id="367279"/>
    <lineage>
        <taxon>Bacteria</taxon>
        <taxon>Bacillati</taxon>
        <taxon>Actinomycetota</taxon>
        <taxon>Actinomycetes</taxon>
        <taxon>Pseudonocardiales</taxon>
        <taxon>Pseudonocardiaceae</taxon>
        <taxon>Pseudonocardia</taxon>
    </lineage>
</organism>
<evidence type="ECO:0000313" key="2">
    <source>
        <dbReference type="Proteomes" id="UP001500449"/>
    </source>
</evidence>
<dbReference type="Proteomes" id="UP001500449">
    <property type="component" value="Unassembled WGS sequence"/>
</dbReference>
<dbReference type="RefSeq" id="WP_344425839.1">
    <property type="nucleotide sequence ID" value="NZ_BAAAQK010000027.1"/>
</dbReference>
<protein>
    <recommendedName>
        <fullName evidence="3">AAA domain-containing protein</fullName>
    </recommendedName>
</protein>
<proteinExistence type="predicted"/>
<gene>
    <name evidence="1" type="ORF">GCM10009836_64260</name>
</gene>
<comment type="caution">
    <text evidence="1">The sequence shown here is derived from an EMBL/GenBank/DDBJ whole genome shotgun (WGS) entry which is preliminary data.</text>
</comment>
<dbReference type="Gene3D" id="3.40.50.300">
    <property type="entry name" value="P-loop containing nucleotide triphosphate hydrolases"/>
    <property type="match status" value="1"/>
</dbReference>
<accession>A0ABN2NLC1</accession>
<dbReference type="Pfam" id="PF13671">
    <property type="entry name" value="AAA_33"/>
    <property type="match status" value="1"/>
</dbReference>
<dbReference type="InterPro" id="IPR027417">
    <property type="entry name" value="P-loop_NTPase"/>
</dbReference>
<sequence length="196" mass="20618">MTFALPAPGDTPRRPLPGSVRLAVPGRALVLVAGVPGAGKSTLLRSLPGTRGVRVLDSETFRGGLGRLFPGVPYARLRPLVHLTHRAAAVGAALGATPVVVLHLPATSARLRRAVLALARLTGRSSHLVWVDVEPGEALRGQVERGRVVERESFARHTARAEGTAGRIVAADLGEAWDGAVVVDRRTAARGLVLER</sequence>
<evidence type="ECO:0008006" key="3">
    <source>
        <dbReference type="Google" id="ProtNLM"/>
    </source>
</evidence>
<keyword evidence="2" id="KW-1185">Reference proteome</keyword>
<reference evidence="1 2" key="1">
    <citation type="journal article" date="2019" name="Int. J. Syst. Evol. Microbiol.">
        <title>The Global Catalogue of Microorganisms (GCM) 10K type strain sequencing project: providing services to taxonomists for standard genome sequencing and annotation.</title>
        <authorList>
            <consortium name="The Broad Institute Genomics Platform"/>
            <consortium name="The Broad Institute Genome Sequencing Center for Infectious Disease"/>
            <person name="Wu L."/>
            <person name="Ma J."/>
        </authorList>
    </citation>
    <scope>NUCLEOTIDE SEQUENCE [LARGE SCALE GENOMIC DNA]</scope>
    <source>
        <strain evidence="1 2">JCM 16009</strain>
    </source>
</reference>
<name>A0ABN2NLC1_9PSEU</name>
<evidence type="ECO:0000313" key="1">
    <source>
        <dbReference type="EMBL" id="GAA1874319.1"/>
    </source>
</evidence>